<name>A0ABC8S926_9AQUA</name>
<evidence type="ECO:0000313" key="4">
    <source>
        <dbReference type="Proteomes" id="UP001642360"/>
    </source>
</evidence>
<protein>
    <recommendedName>
        <fullName evidence="2">U1-type domain-containing protein</fullName>
    </recommendedName>
</protein>
<dbReference type="InterPro" id="IPR036236">
    <property type="entry name" value="Znf_C2H2_sf"/>
</dbReference>
<feature type="compositionally biased region" description="Polar residues" evidence="1">
    <location>
        <begin position="282"/>
        <end position="300"/>
    </location>
</feature>
<dbReference type="SUPFAM" id="SSF57667">
    <property type="entry name" value="beta-beta-alpha zinc fingers"/>
    <property type="match status" value="1"/>
</dbReference>
<feature type="compositionally biased region" description="Gly residues" evidence="1">
    <location>
        <begin position="328"/>
        <end position="338"/>
    </location>
</feature>
<dbReference type="InterPro" id="IPR004345">
    <property type="entry name" value="TB2_DP1_HVA22"/>
</dbReference>
<dbReference type="InterPro" id="IPR013087">
    <property type="entry name" value="Znf_C2H2_type"/>
</dbReference>
<organism evidence="3 4">
    <name type="scientific">Ilex paraguariensis</name>
    <name type="common">yerba mate</name>
    <dbReference type="NCBI Taxonomy" id="185542"/>
    <lineage>
        <taxon>Eukaryota</taxon>
        <taxon>Viridiplantae</taxon>
        <taxon>Streptophyta</taxon>
        <taxon>Embryophyta</taxon>
        <taxon>Tracheophyta</taxon>
        <taxon>Spermatophyta</taxon>
        <taxon>Magnoliopsida</taxon>
        <taxon>eudicotyledons</taxon>
        <taxon>Gunneridae</taxon>
        <taxon>Pentapetalae</taxon>
        <taxon>asterids</taxon>
        <taxon>campanulids</taxon>
        <taxon>Aquifoliales</taxon>
        <taxon>Aquifoliaceae</taxon>
        <taxon>Ilex</taxon>
    </lineage>
</organism>
<dbReference type="SMART" id="SM00451">
    <property type="entry name" value="ZnF_U1"/>
    <property type="match status" value="1"/>
</dbReference>
<accession>A0ABC8S926</accession>
<dbReference type="Gene3D" id="3.30.160.60">
    <property type="entry name" value="Classic Zinc Finger"/>
    <property type="match status" value="1"/>
</dbReference>
<feature type="region of interest" description="Disordered" evidence="1">
    <location>
        <begin position="226"/>
        <end position="255"/>
    </location>
</feature>
<sequence length="338" mass="37623">MKLEPCYPLFYFRLPFWPQIKLIFVCWLAIPRFNGAYYVYKNLVHLCLSVDLQAVVEWLNKPKDEVSLKPETFLAVAETYVQKNGTEALEKLIASKSKDSNSNLIVEEIKSVANAEEKEVVTTIQFNEPNIVQKDVKTVEPKEKNAAAAAAVKSTEKKAVAVVEVKEMTQPAACKEDKLPEPPALKKVQKEWTCAVCQVTTTCEANLNSHLQGQKHRATLDEFKASKQAAKNRGSSCLTPNKSDQTKKESINCVSGDKPSKYIPPWKRNKYKTAEQEVKVPVNSSNSEQFKQRNTNTSTCPGEIDMAAHLNGGKHLSRSQEMLNPVGGQSGWDYGGGS</sequence>
<dbReference type="Pfam" id="PF03134">
    <property type="entry name" value="TB2_DP1_HVA22"/>
    <property type="match status" value="1"/>
</dbReference>
<feature type="region of interest" description="Disordered" evidence="1">
    <location>
        <begin position="277"/>
        <end position="301"/>
    </location>
</feature>
<reference evidence="3 4" key="1">
    <citation type="submission" date="2024-02" db="EMBL/GenBank/DDBJ databases">
        <authorList>
            <person name="Vignale AGUSTIN F."/>
            <person name="Sosa J E."/>
            <person name="Modenutti C."/>
        </authorList>
    </citation>
    <scope>NUCLEOTIDE SEQUENCE [LARGE SCALE GENOMIC DNA]</scope>
</reference>
<proteinExistence type="predicted"/>
<evidence type="ECO:0000259" key="2">
    <source>
        <dbReference type="SMART" id="SM00451"/>
    </source>
</evidence>
<feature type="compositionally biased region" description="Polar residues" evidence="1">
    <location>
        <begin position="233"/>
        <end position="243"/>
    </location>
</feature>
<evidence type="ECO:0000256" key="1">
    <source>
        <dbReference type="SAM" id="MobiDB-lite"/>
    </source>
</evidence>
<comment type="caution">
    <text evidence="3">The sequence shown here is derived from an EMBL/GenBank/DDBJ whole genome shotgun (WGS) entry which is preliminary data.</text>
</comment>
<feature type="domain" description="U1-type" evidence="2">
    <location>
        <begin position="189"/>
        <end position="223"/>
    </location>
</feature>
<dbReference type="InterPro" id="IPR003604">
    <property type="entry name" value="Matrin/U1-like-C_Znf_C2H2"/>
</dbReference>
<evidence type="ECO:0000313" key="3">
    <source>
        <dbReference type="EMBL" id="CAK9150942.1"/>
    </source>
</evidence>
<feature type="region of interest" description="Disordered" evidence="1">
    <location>
        <begin position="318"/>
        <end position="338"/>
    </location>
</feature>
<gene>
    <name evidence="3" type="ORF">ILEXP_LOCUS19101</name>
</gene>
<dbReference type="Pfam" id="PF12874">
    <property type="entry name" value="zf-met"/>
    <property type="match status" value="1"/>
</dbReference>
<dbReference type="Proteomes" id="UP001642360">
    <property type="component" value="Unassembled WGS sequence"/>
</dbReference>
<keyword evidence="4" id="KW-1185">Reference proteome</keyword>
<dbReference type="AlphaFoldDB" id="A0ABC8S926"/>
<dbReference type="EMBL" id="CAUOFW020002081">
    <property type="protein sequence ID" value="CAK9150942.1"/>
    <property type="molecule type" value="Genomic_DNA"/>
</dbReference>
<dbReference type="PANTHER" id="PTHR47487">
    <property type="entry name" value="OS06G0651300 PROTEIN-RELATED"/>
    <property type="match status" value="1"/>
</dbReference>
<dbReference type="PANTHER" id="PTHR47487:SF16">
    <property type="entry name" value="C2H2-TYPE DOMAIN-CONTAINING PROTEIN"/>
    <property type="match status" value="1"/>
</dbReference>